<dbReference type="EMBL" id="JBHRVD010000001">
    <property type="protein sequence ID" value="MFC3323448.1"/>
    <property type="molecule type" value="Genomic_DNA"/>
</dbReference>
<organism evidence="1 2">
    <name type="scientific">Mesorhizobium cantuariense</name>
    <dbReference type="NCBI Taxonomy" id="1300275"/>
    <lineage>
        <taxon>Bacteria</taxon>
        <taxon>Pseudomonadati</taxon>
        <taxon>Pseudomonadota</taxon>
        <taxon>Alphaproteobacteria</taxon>
        <taxon>Hyphomicrobiales</taxon>
        <taxon>Phyllobacteriaceae</taxon>
        <taxon>Mesorhizobium</taxon>
    </lineage>
</organism>
<sequence>MANGVCKLTGQTGKLVKSHILPKALTLSEQAGLPLIQGGHGRRAVRRWHSWYDRSIVTEAGEEILSFYDDWAIKYLRSNKLVWSGWGPMMALGQLHSSIPNTPWGARKITMEDPTMLRLFLLSLLWRAAVSTLEEMSEVILTPTEIEQLRRMLIDRNPEPFDLFAASLTQFSTIGIIHNMTPLAEDKYVPKIGESAEYYQPMFRFYFDGLVVHFHRDDRSGMAASGLIPTFGARA</sequence>
<gene>
    <name evidence="1" type="ORF">ACFOJ9_16910</name>
</gene>
<proteinExistence type="predicted"/>
<evidence type="ECO:0000313" key="2">
    <source>
        <dbReference type="Proteomes" id="UP001595648"/>
    </source>
</evidence>
<evidence type="ECO:0000313" key="1">
    <source>
        <dbReference type="EMBL" id="MFC3323448.1"/>
    </source>
</evidence>
<comment type="caution">
    <text evidence="1">The sequence shown here is derived from an EMBL/GenBank/DDBJ whole genome shotgun (WGS) entry which is preliminary data.</text>
</comment>
<dbReference type="Proteomes" id="UP001595648">
    <property type="component" value="Unassembled WGS sequence"/>
</dbReference>
<dbReference type="RefSeq" id="WP_378980036.1">
    <property type="nucleotide sequence ID" value="NZ_JBHRVD010000001.1"/>
</dbReference>
<protein>
    <submittedName>
        <fullName evidence="1">Uncharacterized protein</fullName>
    </submittedName>
</protein>
<keyword evidence="2" id="KW-1185">Reference proteome</keyword>
<name>A0ABV7MNI5_9HYPH</name>
<accession>A0ABV7MNI5</accession>
<reference evidence="2" key="1">
    <citation type="journal article" date="2019" name="Int. J. Syst. Evol. Microbiol.">
        <title>The Global Catalogue of Microorganisms (GCM) 10K type strain sequencing project: providing services to taxonomists for standard genome sequencing and annotation.</title>
        <authorList>
            <consortium name="The Broad Institute Genomics Platform"/>
            <consortium name="The Broad Institute Genome Sequencing Center for Infectious Disease"/>
            <person name="Wu L."/>
            <person name="Ma J."/>
        </authorList>
    </citation>
    <scope>NUCLEOTIDE SEQUENCE [LARGE SCALE GENOMIC DNA]</scope>
    <source>
        <strain evidence="2">ICMP 19515</strain>
    </source>
</reference>